<dbReference type="AlphaFoldDB" id="A0A8H7CEJ9"/>
<evidence type="ECO:0000313" key="3">
    <source>
        <dbReference type="Proteomes" id="UP000620124"/>
    </source>
</evidence>
<feature type="compositionally biased region" description="Polar residues" evidence="1">
    <location>
        <begin position="35"/>
        <end position="45"/>
    </location>
</feature>
<reference evidence="2" key="1">
    <citation type="submission" date="2020-05" db="EMBL/GenBank/DDBJ databases">
        <title>Mycena genomes resolve the evolution of fungal bioluminescence.</title>
        <authorList>
            <person name="Tsai I.J."/>
        </authorList>
    </citation>
    <scope>NUCLEOTIDE SEQUENCE</scope>
    <source>
        <strain evidence="2">CCC161011</strain>
    </source>
</reference>
<feature type="compositionally biased region" description="Low complexity" evidence="1">
    <location>
        <begin position="55"/>
        <end position="72"/>
    </location>
</feature>
<comment type="caution">
    <text evidence="2">The sequence shown here is derived from an EMBL/GenBank/DDBJ whole genome shotgun (WGS) entry which is preliminary data.</text>
</comment>
<gene>
    <name evidence="2" type="ORF">MVEN_02375500</name>
</gene>
<organism evidence="2 3">
    <name type="scientific">Mycena venus</name>
    <dbReference type="NCBI Taxonomy" id="2733690"/>
    <lineage>
        <taxon>Eukaryota</taxon>
        <taxon>Fungi</taxon>
        <taxon>Dikarya</taxon>
        <taxon>Basidiomycota</taxon>
        <taxon>Agaricomycotina</taxon>
        <taxon>Agaricomycetes</taxon>
        <taxon>Agaricomycetidae</taxon>
        <taxon>Agaricales</taxon>
        <taxon>Marasmiineae</taxon>
        <taxon>Mycenaceae</taxon>
        <taxon>Mycena</taxon>
    </lineage>
</organism>
<dbReference type="OrthoDB" id="3057623at2759"/>
<dbReference type="EMBL" id="JACAZI010000030">
    <property type="protein sequence ID" value="KAF7333102.1"/>
    <property type="molecule type" value="Genomic_DNA"/>
</dbReference>
<feature type="region of interest" description="Disordered" evidence="1">
    <location>
        <begin position="1"/>
        <end position="82"/>
    </location>
</feature>
<proteinExistence type="predicted"/>
<accession>A0A8H7CEJ9</accession>
<evidence type="ECO:0000313" key="2">
    <source>
        <dbReference type="EMBL" id="KAF7333102.1"/>
    </source>
</evidence>
<evidence type="ECO:0000256" key="1">
    <source>
        <dbReference type="SAM" id="MobiDB-lite"/>
    </source>
</evidence>
<name>A0A8H7CEJ9_9AGAR</name>
<feature type="compositionally biased region" description="Acidic residues" evidence="1">
    <location>
        <begin position="73"/>
        <end position="82"/>
    </location>
</feature>
<sequence>MSALELDSSPCCPEQFPPATMRIKTNGLRDPRAKPNSSESNSSIFGASPVDSEPDSLPDLIPVSSSSSSDSMDTTDSDDEPDEALVCEFDPERPFFTLDGVIGDATIRSLILIVIGTGSQLTFQPPTVEDVLPIIDSGLHKFRVRPVLDYQYRQLLDRVCAMIHCAANDHNPWVQGWGRRIPAFLTAAALDEYELSMPAISLFRGYTHRTFESRVFDTIDAALTHLSVLQAVCRYYVLWVANAIRMSTELGFRSQWNWGAPLGMSHTEFLHRVSRNFRYGGYGTLAKYMNHQLLRNHIEFACAHFIRHSAEQLLITTSSDRHYIAVWPLSDDQHLPITSREPADNIARTILAEKGLDVEKLEGHFKKLNLVD</sequence>
<protein>
    <submittedName>
        <fullName evidence="2">Uncharacterized protein</fullName>
    </submittedName>
</protein>
<keyword evidence="3" id="KW-1185">Reference proteome</keyword>
<dbReference type="Proteomes" id="UP000620124">
    <property type="component" value="Unassembled WGS sequence"/>
</dbReference>